<dbReference type="OrthoDB" id="7871801at2"/>
<feature type="transmembrane region" description="Helical" evidence="1">
    <location>
        <begin position="69"/>
        <end position="88"/>
    </location>
</feature>
<organism evidence="2 3">
    <name type="scientific">Sedimentitalea nanhaiensis</name>
    <dbReference type="NCBI Taxonomy" id="999627"/>
    <lineage>
        <taxon>Bacteria</taxon>
        <taxon>Pseudomonadati</taxon>
        <taxon>Pseudomonadota</taxon>
        <taxon>Alphaproteobacteria</taxon>
        <taxon>Rhodobacterales</taxon>
        <taxon>Paracoccaceae</taxon>
        <taxon>Sedimentitalea</taxon>
    </lineage>
</organism>
<evidence type="ECO:0000313" key="3">
    <source>
        <dbReference type="Proteomes" id="UP000182466"/>
    </source>
</evidence>
<dbReference type="AlphaFoldDB" id="A0A1I6ZB05"/>
<keyword evidence="1" id="KW-1133">Transmembrane helix</keyword>
<sequence>MTDPAPGRDRSGAVFLERQSYRRRRLMDAARLLPLFGVLLFTLPLLWSVPSPGKDAADASQTVPMSDAIIYVFLAWSALIVIVALFGFSTRHTTPHDSPRGPRQG</sequence>
<gene>
    <name evidence="2" type="ORF">SAMN05216236_1049</name>
</gene>
<dbReference type="RefSeq" id="WP_027261425.1">
    <property type="nucleotide sequence ID" value="NZ_FPAW01000004.1"/>
</dbReference>
<evidence type="ECO:0000313" key="2">
    <source>
        <dbReference type="EMBL" id="SFT59879.1"/>
    </source>
</evidence>
<accession>A0A1I6ZB05</accession>
<name>A0A1I6ZB05_9RHOB</name>
<protein>
    <submittedName>
        <fullName evidence="2">Uncharacterized protein</fullName>
    </submittedName>
</protein>
<reference evidence="2 3" key="1">
    <citation type="submission" date="2016-10" db="EMBL/GenBank/DDBJ databases">
        <authorList>
            <person name="de Groot N.N."/>
        </authorList>
    </citation>
    <scope>NUCLEOTIDE SEQUENCE [LARGE SCALE GENOMIC DNA]</scope>
    <source>
        <strain evidence="2 3">CGMCC 1.10959</strain>
    </source>
</reference>
<dbReference type="STRING" id="999627.SAMN05216236_1049"/>
<keyword evidence="3" id="KW-1185">Reference proteome</keyword>
<dbReference type="eggNOG" id="ENOG5033A07">
    <property type="taxonomic scope" value="Bacteria"/>
</dbReference>
<dbReference type="EMBL" id="FPAW01000004">
    <property type="protein sequence ID" value="SFT59879.1"/>
    <property type="molecule type" value="Genomic_DNA"/>
</dbReference>
<keyword evidence="1" id="KW-0812">Transmembrane</keyword>
<evidence type="ECO:0000256" key="1">
    <source>
        <dbReference type="SAM" id="Phobius"/>
    </source>
</evidence>
<proteinExistence type="predicted"/>
<feature type="transmembrane region" description="Helical" evidence="1">
    <location>
        <begin position="32"/>
        <end position="49"/>
    </location>
</feature>
<keyword evidence="1" id="KW-0472">Membrane</keyword>
<dbReference type="Proteomes" id="UP000182466">
    <property type="component" value="Unassembled WGS sequence"/>
</dbReference>